<dbReference type="InterPro" id="IPR036423">
    <property type="entry name" value="SOD-like_Cu/Zn_dom_sf"/>
</dbReference>
<evidence type="ECO:0000313" key="2">
    <source>
        <dbReference type="EMBL" id="TDQ32432.1"/>
    </source>
</evidence>
<dbReference type="GO" id="GO:0046872">
    <property type="term" value="F:metal ion binding"/>
    <property type="evidence" value="ECO:0007669"/>
    <property type="project" value="InterPro"/>
</dbReference>
<comment type="similarity">
    <text evidence="1">Belongs to the Cu-Zn superoxide dismutase family.</text>
</comment>
<keyword evidence="3" id="KW-1185">Reference proteome</keyword>
<dbReference type="OrthoDB" id="1451403at2"/>
<organism evidence="2 3">
    <name type="scientific">Zeaxanthinibacter enoshimensis</name>
    <dbReference type="NCBI Taxonomy" id="392009"/>
    <lineage>
        <taxon>Bacteria</taxon>
        <taxon>Pseudomonadati</taxon>
        <taxon>Bacteroidota</taxon>
        <taxon>Flavobacteriia</taxon>
        <taxon>Flavobacteriales</taxon>
        <taxon>Flavobacteriaceae</taxon>
        <taxon>Zeaxanthinibacter</taxon>
    </lineage>
</organism>
<evidence type="ECO:0000256" key="1">
    <source>
        <dbReference type="ARBA" id="ARBA00010457"/>
    </source>
</evidence>
<dbReference type="AlphaFoldDB" id="A0A4R6TLT1"/>
<dbReference type="SUPFAM" id="SSF49329">
    <property type="entry name" value="Cu,Zn superoxide dismutase-like"/>
    <property type="match status" value="1"/>
</dbReference>
<dbReference type="EMBL" id="SNYI01000001">
    <property type="protein sequence ID" value="TDQ32432.1"/>
    <property type="molecule type" value="Genomic_DNA"/>
</dbReference>
<protein>
    <recommendedName>
        <fullName evidence="4">CHRD domain-containing protein</fullName>
    </recommendedName>
</protein>
<name>A0A4R6TLT1_9FLAO</name>
<comment type="caution">
    <text evidence="2">The sequence shown here is derived from an EMBL/GenBank/DDBJ whole genome shotgun (WGS) entry which is preliminary data.</text>
</comment>
<sequence length="149" mass="16022">MKNYTLIIGIIAMFVLGACSKDDDAAQAFRSKEYVLHPVGTSKVSGTVTVTEKKDGTASVLVALNNSSTDIHPAFIYYNDVAKGGEVAVTLKPIDCACQSSTTEVSKLKNGVRLTYDDLLRFNGHVRVHLSDAKMETILVQGNIGSNVQ</sequence>
<evidence type="ECO:0008006" key="4">
    <source>
        <dbReference type="Google" id="ProtNLM"/>
    </source>
</evidence>
<reference evidence="2 3" key="1">
    <citation type="submission" date="2019-03" db="EMBL/GenBank/DDBJ databases">
        <title>Genomic Encyclopedia of Archaeal and Bacterial Type Strains, Phase II (KMG-II): from individual species to whole genera.</title>
        <authorList>
            <person name="Goeker M."/>
        </authorList>
    </citation>
    <scope>NUCLEOTIDE SEQUENCE [LARGE SCALE GENOMIC DNA]</scope>
    <source>
        <strain evidence="2 3">DSM 18435</strain>
    </source>
</reference>
<accession>A0A4R6TLT1</accession>
<dbReference type="PROSITE" id="PS51257">
    <property type="entry name" value="PROKAR_LIPOPROTEIN"/>
    <property type="match status" value="1"/>
</dbReference>
<evidence type="ECO:0000313" key="3">
    <source>
        <dbReference type="Proteomes" id="UP000295468"/>
    </source>
</evidence>
<dbReference type="GO" id="GO:0006801">
    <property type="term" value="P:superoxide metabolic process"/>
    <property type="evidence" value="ECO:0007669"/>
    <property type="project" value="InterPro"/>
</dbReference>
<dbReference type="Proteomes" id="UP000295468">
    <property type="component" value="Unassembled WGS sequence"/>
</dbReference>
<gene>
    <name evidence="2" type="ORF">CLV82_0260</name>
</gene>
<proteinExistence type="inferred from homology"/>